<sequence length="585" mass="64573">MAEADEKRAPRLDASDSKHSHDAGSKEAQHHEHRRVGVEFEIEVKQDGVKQVEAITSVWTNRAMVLTFVVIYVISFVDTLQQQITSNLAPYVTSSFNQHSLLATTNVMSGIIAGVTRLPLAKLIDIWGRVEGFSLMLFFCTLGLVLMAVCQNVETYAAAQVFYWVGFNGMNYVIAVLVSDATSVKNRSIIFGLISTPYIATTFAGPDAAQQFYEHSNFRWAFGAFSIITLIISLPLIVIFVFYHMKAKKQGIAPPRGSSGRNFSQSLIYYIREFDVIGTFLVVAGFALILLPLTLAAQSLNRWKSAHIIAMIVLGVVVLIAFGIWEKFFAPVSFLPFRYMKDRTILGACILSGSLFVSFYCWDIYFSSYLQVVHQLSIRDAGYVLNIYTLGACGISPIVGLIIRWTGKFKLLAMIAIPFTTLGTALLVHFRHPHTHLGYIIMCQIFIAFAGGTLVICQQIAVMAVVTHNEIAVVFALLGLFSSIGGSIGQSIAGTIWTNSLLPLLEEHLPEASKQNATLIYGSLATQLSYQWGSPERDAIVKVYGIVQRRLAIAGSAVMPVAIISILVWENIDVRGLKQTKGRVF</sequence>
<feature type="transmembrane region" description="Helical" evidence="8">
    <location>
        <begin position="473"/>
        <end position="497"/>
    </location>
</feature>
<keyword evidence="6 8" id="KW-0472">Membrane</keyword>
<organism evidence="9 10">
    <name type="scientific">Patellaria atrata CBS 101060</name>
    <dbReference type="NCBI Taxonomy" id="1346257"/>
    <lineage>
        <taxon>Eukaryota</taxon>
        <taxon>Fungi</taxon>
        <taxon>Dikarya</taxon>
        <taxon>Ascomycota</taxon>
        <taxon>Pezizomycotina</taxon>
        <taxon>Dothideomycetes</taxon>
        <taxon>Dothideomycetes incertae sedis</taxon>
        <taxon>Patellariales</taxon>
        <taxon>Patellariaceae</taxon>
        <taxon>Patellaria</taxon>
    </lineage>
</organism>
<dbReference type="Pfam" id="PF07690">
    <property type="entry name" value="MFS_1"/>
    <property type="match status" value="1"/>
</dbReference>
<feature type="transmembrane region" description="Helical" evidence="8">
    <location>
        <begin position="306"/>
        <end position="325"/>
    </location>
</feature>
<keyword evidence="3" id="KW-0813">Transport</keyword>
<proteinExistence type="inferred from homology"/>
<feature type="region of interest" description="Disordered" evidence="7">
    <location>
        <begin position="1"/>
        <end position="34"/>
    </location>
</feature>
<feature type="transmembrane region" description="Helical" evidence="8">
    <location>
        <begin position="551"/>
        <end position="569"/>
    </location>
</feature>
<evidence type="ECO:0000256" key="8">
    <source>
        <dbReference type="SAM" id="Phobius"/>
    </source>
</evidence>
<feature type="transmembrane region" description="Helical" evidence="8">
    <location>
        <begin position="411"/>
        <end position="430"/>
    </location>
</feature>
<feature type="transmembrane region" description="Helical" evidence="8">
    <location>
        <begin position="385"/>
        <end position="404"/>
    </location>
</feature>
<reference evidence="9" key="1">
    <citation type="journal article" date="2020" name="Stud. Mycol.">
        <title>101 Dothideomycetes genomes: a test case for predicting lifestyles and emergence of pathogens.</title>
        <authorList>
            <person name="Haridas S."/>
            <person name="Albert R."/>
            <person name="Binder M."/>
            <person name="Bloem J."/>
            <person name="Labutti K."/>
            <person name="Salamov A."/>
            <person name="Andreopoulos B."/>
            <person name="Baker S."/>
            <person name="Barry K."/>
            <person name="Bills G."/>
            <person name="Bluhm B."/>
            <person name="Cannon C."/>
            <person name="Castanera R."/>
            <person name="Culley D."/>
            <person name="Daum C."/>
            <person name="Ezra D."/>
            <person name="Gonzalez J."/>
            <person name="Henrissat B."/>
            <person name="Kuo A."/>
            <person name="Liang C."/>
            <person name="Lipzen A."/>
            <person name="Lutzoni F."/>
            <person name="Magnuson J."/>
            <person name="Mondo S."/>
            <person name="Nolan M."/>
            <person name="Ohm R."/>
            <person name="Pangilinan J."/>
            <person name="Park H.-J."/>
            <person name="Ramirez L."/>
            <person name="Alfaro M."/>
            <person name="Sun H."/>
            <person name="Tritt A."/>
            <person name="Yoshinaga Y."/>
            <person name="Zwiers L.-H."/>
            <person name="Turgeon B."/>
            <person name="Goodwin S."/>
            <person name="Spatafora J."/>
            <person name="Crous P."/>
            <person name="Grigoriev I."/>
        </authorList>
    </citation>
    <scope>NUCLEOTIDE SEQUENCE</scope>
    <source>
        <strain evidence="9">CBS 101060</strain>
    </source>
</reference>
<feature type="transmembrane region" description="Helical" evidence="8">
    <location>
        <begin position="63"/>
        <end position="81"/>
    </location>
</feature>
<dbReference type="GO" id="GO:0005886">
    <property type="term" value="C:plasma membrane"/>
    <property type="evidence" value="ECO:0007669"/>
    <property type="project" value="TreeGrafter"/>
</dbReference>
<feature type="transmembrane region" description="Helical" evidence="8">
    <location>
        <begin position="345"/>
        <end position="365"/>
    </location>
</feature>
<comment type="similarity">
    <text evidence="2">Belongs to the major facilitator superfamily.</text>
</comment>
<dbReference type="Gene3D" id="1.20.1250.20">
    <property type="entry name" value="MFS general substrate transporter like domains"/>
    <property type="match status" value="2"/>
</dbReference>
<dbReference type="AlphaFoldDB" id="A0A9P4SH57"/>
<evidence type="ECO:0000256" key="3">
    <source>
        <dbReference type="ARBA" id="ARBA00022448"/>
    </source>
</evidence>
<protein>
    <submittedName>
        <fullName evidence="9">MFS general substrate transporter</fullName>
    </submittedName>
</protein>
<evidence type="ECO:0000256" key="7">
    <source>
        <dbReference type="SAM" id="MobiDB-lite"/>
    </source>
</evidence>
<name>A0A9P4SH57_9PEZI</name>
<keyword evidence="10" id="KW-1185">Reference proteome</keyword>
<gene>
    <name evidence="9" type="ORF">M501DRAFT_1055821</name>
</gene>
<dbReference type="FunFam" id="1.20.1250.20:FF:000284">
    <property type="entry name" value="Siderophore iron transporter mirB"/>
    <property type="match status" value="1"/>
</dbReference>
<feature type="transmembrane region" description="Helical" evidence="8">
    <location>
        <begin position="101"/>
        <end position="120"/>
    </location>
</feature>
<feature type="transmembrane region" description="Helical" evidence="8">
    <location>
        <begin position="436"/>
        <end position="466"/>
    </location>
</feature>
<dbReference type="SUPFAM" id="SSF103473">
    <property type="entry name" value="MFS general substrate transporter"/>
    <property type="match status" value="2"/>
</dbReference>
<feature type="transmembrane region" description="Helical" evidence="8">
    <location>
        <begin position="132"/>
        <end position="149"/>
    </location>
</feature>
<accession>A0A9P4SH57</accession>
<feature type="transmembrane region" description="Helical" evidence="8">
    <location>
        <begin position="220"/>
        <end position="243"/>
    </location>
</feature>
<comment type="caution">
    <text evidence="9">The sequence shown here is derived from an EMBL/GenBank/DDBJ whole genome shotgun (WGS) entry which is preliminary data.</text>
</comment>
<evidence type="ECO:0000313" key="9">
    <source>
        <dbReference type="EMBL" id="KAF2841715.1"/>
    </source>
</evidence>
<evidence type="ECO:0000256" key="6">
    <source>
        <dbReference type="ARBA" id="ARBA00023136"/>
    </source>
</evidence>
<dbReference type="InterPro" id="IPR036259">
    <property type="entry name" value="MFS_trans_sf"/>
</dbReference>
<evidence type="ECO:0000313" key="10">
    <source>
        <dbReference type="Proteomes" id="UP000799429"/>
    </source>
</evidence>
<keyword evidence="5 8" id="KW-1133">Transmembrane helix</keyword>
<dbReference type="EMBL" id="MU006091">
    <property type="protein sequence ID" value="KAF2841715.1"/>
    <property type="molecule type" value="Genomic_DNA"/>
</dbReference>
<evidence type="ECO:0000256" key="2">
    <source>
        <dbReference type="ARBA" id="ARBA00008335"/>
    </source>
</evidence>
<evidence type="ECO:0000256" key="1">
    <source>
        <dbReference type="ARBA" id="ARBA00004141"/>
    </source>
</evidence>
<feature type="transmembrane region" description="Helical" evidence="8">
    <location>
        <begin position="161"/>
        <end position="178"/>
    </location>
</feature>
<feature type="transmembrane region" description="Helical" evidence="8">
    <location>
        <begin position="190"/>
        <end position="208"/>
    </location>
</feature>
<dbReference type="GO" id="GO:0022857">
    <property type="term" value="F:transmembrane transporter activity"/>
    <property type="evidence" value="ECO:0007669"/>
    <property type="project" value="InterPro"/>
</dbReference>
<dbReference type="InterPro" id="IPR011701">
    <property type="entry name" value="MFS"/>
</dbReference>
<feature type="transmembrane region" description="Helical" evidence="8">
    <location>
        <begin position="276"/>
        <end position="300"/>
    </location>
</feature>
<dbReference type="Proteomes" id="UP000799429">
    <property type="component" value="Unassembled WGS sequence"/>
</dbReference>
<keyword evidence="4 8" id="KW-0812">Transmembrane</keyword>
<dbReference type="PANTHER" id="PTHR23501:SF107">
    <property type="entry name" value="TRANSPORTER, PUTATIVE (AFU_ORTHOLOGUE AFUA_7G04730)-RELATED"/>
    <property type="match status" value="1"/>
</dbReference>
<dbReference type="OrthoDB" id="4078873at2759"/>
<comment type="subcellular location">
    <subcellularLocation>
        <location evidence="1">Membrane</location>
        <topology evidence="1">Multi-pass membrane protein</topology>
    </subcellularLocation>
</comment>
<dbReference type="PANTHER" id="PTHR23501">
    <property type="entry name" value="MAJOR FACILITATOR SUPERFAMILY"/>
    <property type="match status" value="1"/>
</dbReference>
<evidence type="ECO:0000256" key="5">
    <source>
        <dbReference type="ARBA" id="ARBA00022989"/>
    </source>
</evidence>
<evidence type="ECO:0000256" key="4">
    <source>
        <dbReference type="ARBA" id="ARBA00022692"/>
    </source>
</evidence>